<dbReference type="RefSeq" id="WP_203968077.1">
    <property type="nucleotide sequence ID" value="NZ_BMNT01000049.1"/>
</dbReference>
<dbReference type="InterPro" id="IPR001867">
    <property type="entry name" value="OmpR/PhoB-type_DNA-bd"/>
</dbReference>
<evidence type="ECO:0000256" key="1">
    <source>
        <dbReference type="ARBA" id="ARBA00005820"/>
    </source>
</evidence>
<protein>
    <recommendedName>
        <fullName evidence="6">OmpR/PhoB-type domain-containing protein</fullName>
    </recommendedName>
</protein>
<dbReference type="SUPFAM" id="SSF52540">
    <property type="entry name" value="P-loop containing nucleoside triphosphate hydrolases"/>
    <property type="match status" value="1"/>
</dbReference>
<proteinExistence type="inferred from homology"/>
<comment type="caution">
    <text evidence="7">The sequence shown here is derived from an EMBL/GenBank/DDBJ whole genome shotgun (WGS) entry which is preliminary data.</text>
</comment>
<dbReference type="SMART" id="SM00862">
    <property type="entry name" value="Trans_reg_C"/>
    <property type="match status" value="1"/>
</dbReference>
<dbReference type="Pfam" id="PF03704">
    <property type="entry name" value="BTAD"/>
    <property type="match status" value="1"/>
</dbReference>
<dbReference type="Gene3D" id="1.10.10.10">
    <property type="entry name" value="Winged helix-like DNA-binding domain superfamily/Winged helix DNA-binding domain"/>
    <property type="match status" value="1"/>
</dbReference>
<dbReference type="SUPFAM" id="SSF48452">
    <property type="entry name" value="TPR-like"/>
    <property type="match status" value="1"/>
</dbReference>
<dbReference type="SMART" id="SM01043">
    <property type="entry name" value="BTAD"/>
    <property type="match status" value="1"/>
</dbReference>
<reference evidence="7" key="1">
    <citation type="journal article" date="2014" name="Int. J. Syst. Evol. Microbiol.">
        <title>Complete genome sequence of Corynebacterium casei LMG S-19264T (=DSM 44701T), isolated from a smear-ripened cheese.</title>
        <authorList>
            <consortium name="US DOE Joint Genome Institute (JGI-PGF)"/>
            <person name="Walter F."/>
            <person name="Albersmeier A."/>
            <person name="Kalinowski J."/>
            <person name="Ruckert C."/>
        </authorList>
    </citation>
    <scope>NUCLEOTIDE SEQUENCE</scope>
    <source>
        <strain evidence="7">JCM 13064</strain>
    </source>
</reference>
<evidence type="ECO:0000256" key="4">
    <source>
        <dbReference type="ARBA" id="ARBA00023163"/>
    </source>
</evidence>
<dbReference type="CDD" id="cd15831">
    <property type="entry name" value="BTAD"/>
    <property type="match status" value="1"/>
</dbReference>
<evidence type="ECO:0000256" key="2">
    <source>
        <dbReference type="ARBA" id="ARBA00023015"/>
    </source>
</evidence>
<dbReference type="AlphaFoldDB" id="A0A917RMT1"/>
<dbReference type="PROSITE" id="PS51755">
    <property type="entry name" value="OMPR_PHOB"/>
    <property type="match status" value="1"/>
</dbReference>
<organism evidence="7 8">
    <name type="scientific">Sphaerisporangium melleum</name>
    <dbReference type="NCBI Taxonomy" id="321316"/>
    <lineage>
        <taxon>Bacteria</taxon>
        <taxon>Bacillati</taxon>
        <taxon>Actinomycetota</taxon>
        <taxon>Actinomycetes</taxon>
        <taxon>Streptosporangiales</taxon>
        <taxon>Streptosporangiaceae</taxon>
        <taxon>Sphaerisporangium</taxon>
    </lineage>
</organism>
<keyword evidence="8" id="KW-1185">Reference proteome</keyword>
<keyword evidence="2" id="KW-0805">Transcription regulation</keyword>
<dbReference type="PANTHER" id="PTHR35807:SF1">
    <property type="entry name" value="TRANSCRIPTIONAL REGULATOR REDD"/>
    <property type="match status" value="1"/>
</dbReference>
<dbReference type="Pfam" id="PF00486">
    <property type="entry name" value="Trans_reg_C"/>
    <property type="match status" value="1"/>
</dbReference>
<dbReference type="GO" id="GO:0000160">
    <property type="term" value="P:phosphorelay signal transduction system"/>
    <property type="evidence" value="ECO:0007669"/>
    <property type="project" value="InterPro"/>
</dbReference>
<dbReference type="InterPro" id="IPR011990">
    <property type="entry name" value="TPR-like_helical_dom_sf"/>
</dbReference>
<dbReference type="InterPro" id="IPR041664">
    <property type="entry name" value="AAA_16"/>
</dbReference>
<dbReference type="SUPFAM" id="SSF46894">
    <property type="entry name" value="C-terminal effector domain of the bipartite response regulators"/>
    <property type="match status" value="1"/>
</dbReference>
<feature type="domain" description="OmpR/PhoB-type" evidence="6">
    <location>
        <begin position="10"/>
        <end position="116"/>
    </location>
</feature>
<dbReference type="Pfam" id="PF13191">
    <property type="entry name" value="AAA_16"/>
    <property type="match status" value="1"/>
</dbReference>
<keyword evidence="3 5" id="KW-0238">DNA-binding</keyword>
<dbReference type="EMBL" id="BMNT01000049">
    <property type="protein sequence ID" value="GGL14620.1"/>
    <property type="molecule type" value="Genomic_DNA"/>
</dbReference>
<evidence type="ECO:0000256" key="3">
    <source>
        <dbReference type="ARBA" id="ARBA00023125"/>
    </source>
</evidence>
<accession>A0A917RMT1</accession>
<dbReference type="InterPro" id="IPR036388">
    <property type="entry name" value="WH-like_DNA-bd_sf"/>
</dbReference>
<name>A0A917RMT1_9ACTN</name>
<dbReference type="GO" id="GO:0003677">
    <property type="term" value="F:DNA binding"/>
    <property type="evidence" value="ECO:0007669"/>
    <property type="project" value="UniProtKB-UniRule"/>
</dbReference>
<keyword evidence="4" id="KW-0804">Transcription</keyword>
<gene>
    <name evidence="7" type="ORF">GCM10007964_65810</name>
</gene>
<evidence type="ECO:0000256" key="5">
    <source>
        <dbReference type="PROSITE-ProRule" id="PRU01091"/>
    </source>
</evidence>
<feature type="DNA-binding region" description="OmpR/PhoB-type" evidence="5">
    <location>
        <begin position="10"/>
        <end position="116"/>
    </location>
</feature>
<dbReference type="Proteomes" id="UP000645217">
    <property type="component" value="Unassembled WGS sequence"/>
</dbReference>
<reference evidence="7" key="2">
    <citation type="submission" date="2020-09" db="EMBL/GenBank/DDBJ databases">
        <authorList>
            <person name="Sun Q."/>
            <person name="Ohkuma M."/>
        </authorList>
    </citation>
    <scope>NUCLEOTIDE SEQUENCE</scope>
    <source>
        <strain evidence="7">JCM 13064</strain>
    </source>
</reference>
<dbReference type="InterPro" id="IPR016032">
    <property type="entry name" value="Sig_transdc_resp-reg_C-effctor"/>
</dbReference>
<dbReference type="InterPro" id="IPR051677">
    <property type="entry name" value="AfsR-DnrI-RedD_regulator"/>
</dbReference>
<dbReference type="InterPro" id="IPR005158">
    <property type="entry name" value="BTAD"/>
</dbReference>
<dbReference type="Gene3D" id="1.25.40.10">
    <property type="entry name" value="Tetratricopeptide repeat domain"/>
    <property type="match status" value="2"/>
</dbReference>
<dbReference type="InterPro" id="IPR027417">
    <property type="entry name" value="P-loop_NTPase"/>
</dbReference>
<evidence type="ECO:0000313" key="8">
    <source>
        <dbReference type="Proteomes" id="UP000645217"/>
    </source>
</evidence>
<evidence type="ECO:0000259" key="6">
    <source>
        <dbReference type="PROSITE" id="PS51755"/>
    </source>
</evidence>
<dbReference type="PANTHER" id="PTHR35807">
    <property type="entry name" value="TRANSCRIPTIONAL REGULATOR REDD-RELATED"/>
    <property type="match status" value="1"/>
</dbReference>
<comment type="similarity">
    <text evidence="1">Belongs to the AfsR/DnrI/RedD regulatory family.</text>
</comment>
<dbReference type="GO" id="GO:0006355">
    <property type="term" value="P:regulation of DNA-templated transcription"/>
    <property type="evidence" value="ECO:0007669"/>
    <property type="project" value="InterPro"/>
</dbReference>
<evidence type="ECO:0000313" key="7">
    <source>
        <dbReference type="EMBL" id="GGL14620.1"/>
    </source>
</evidence>
<sequence>MTVSVLPADAETHSTPGTTLRIQILGPLRLWRGDVELDAGPRQQAYLLALLLAHEGRPIRKAELIDLIWGEQAPDSAVNLIHKYVGALRRLLEPALPARGTSSYVLRRGGSYLCTTGAGTLDLATFREQAGAARSALARGRHEEALDRYEQALRLWRGFAGDGLAPGPEAVPIFTGLNGEFFDACTAAAELAVSLGRPERVLPPLHLAASMGPLHEPVQAGLISVLGAAGRQVEALSVFRAVRSRLAEDVGIDPGPVLEQAHQRVLRRDLTPQVVTSTADDLRPYLETAPSATGDGLVGRSEELAVVRDAVRRAAGGGTGLVVIEGEPGVGKTRLMEEAGREAGDRDVLVAWGGCVEGGGAPSMWPWTQVVRTVLSGVAAPERESRLNGALGRLLEPHDDVLTGQVLPGDGGRFHLFEQIVGLVADVSARRSVMIVVDDLQWADVASLQVFGHLASRLPAGTVMLGALRDRAPVPGSELARMLAGVSRSSDHRRLRLGPLGSLDVAELVRREIGRAPDPDAARTIHARTAGNPFFVRELARLLVGGSSLPEDAAARTGVPSTVRGVVRDRMAGLDDGAKDLLEIAALVGREVDLRLLARVADVDACTCLARLEPVEALGLLAPTPGDPYSFRFVHDLVRETVTETTAPRRATRLHLRVANALEQTMPDGESVPERVAHHLWAAGPLAEPARTSAALVRSGRRAAAKSALEAAEQQLRLAAQVARTAGLAEPELVALSQLTAVIGMRSMYAGAELPLLERAEHLARGLGREVEAAGILFSRWSALAQGIELDRSGPLARQLLKQGESSPHPIVRTYGLQAWGIHQWDVGNIGEAFRYLSRSGPTLLAGSAGREDDPVQHDLQLLMTGLLAETTALHGDVAGAHALLDRLEAAGDDRYTVTVWATICARIAIIVGDPDSALRAADRGIAVDPDFSYVFLGTYQRLARCWGRAITGDDPAGAAAEAERIIETNLLDPVRSCVSTWYALVGEMRLAAGEPDKAAVALDRADHFLRVYGQRYSEGLVLLLRARLLRAQGEPSDVVRAAAEKARRLSAEQEAHLFVQRTDAFLARSDVAASDRRPF</sequence>